<reference evidence="1" key="1">
    <citation type="submission" date="2019-10" db="EMBL/GenBank/DDBJ databases">
        <title>Draft genome sequece of Microseira wollei NIES-4236.</title>
        <authorList>
            <person name="Yamaguchi H."/>
            <person name="Suzuki S."/>
            <person name="Kawachi M."/>
        </authorList>
    </citation>
    <scope>NUCLEOTIDE SEQUENCE</scope>
    <source>
        <strain evidence="1">NIES-4236</strain>
    </source>
</reference>
<comment type="caution">
    <text evidence="1">The sequence shown here is derived from an EMBL/GenBank/DDBJ whole genome shotgun (WGS) entry which is preliminary data.</text>
</comment>
<dbReference type="Proteomes" id="UP001050975">
    <property type="component" value="Unassembled WGS sequence"/>
</dbReference>
<evidence type="ECO:0000313" key="1">
    <source>
        <dbReference type="EMBL" id="GET44265.1"/>
    </source>
</evidence>
<name>A0AAV3XSC7_9CYAN</name>
<dbReference type="RefSeq" id="WP_226593966.1">
    <property type="nucleotide sequence ID" value="NZ_BLAY01000316.1"/>
</dbReference>
<dbReference type="EMBL" id="BLAY01000316">
    <property type="protein sequence ID" value="GET44265.1"/>
    <property type="molecule type" value="Genomic_DNA"/>
</dbReference>
<protein>
    <submittedName>
        <fullName evidence="1">Uncharacterized protein</fullName>
    </submittedName>
</protein>
<evidence type="ECO:0000313" key="2">
    <source>
        <dbReference type="Proteomes" id="UP001050975"/>
    </source>
</evidence>
<gene>
    <name evidence="1" type="ORF">MiSe_90910</name>
</gene>
<dbReference type="AlphaFoldDB" id="A0AAV3XSC7"/>
<sequence>MQNPAFNFRHLSGAIPVPLKLTASALLLALIGIQMAGAAQKPANPPSVAQAQRVAQADVAKQLVGLWQAPTRPGAPPLRLVFGGDGKMFIILPASSGQAQALDLRYRINAASRPMQLDIIAEGNRSAPTIFELTPDRKLRLQLQGINAGRPRPIAFGANATVLEKVSDAANLPANTRVVQPGSNTPLPGGR</sequence>
<accession>A0AAV3XSC7</accession>
<proteinExistence type="predicted"/>
<keyword evidence="2" id="KW-1185">Reference proteome</keyword>
<organism evidence="1 2">
    <name type="scientific">Microseira wollei NIES-4236</name>
    <dbReference type="NCBI Taxonomy" id="2530354"/>
    <lineage>
        <taxon>Bacteria</taxon>
        <taxon>Bacillati</taxon>
        <taxon>Cyanobacteriota</taxon>
        <taxon>Cyanophyceae</taxon>
        <taxon>Oscillatoriophycideae</taxon>
        <taxon>Aerosakkonematales</taxon>
        <taxon>Aerosakkonemataceae</taxon>
        <taxon>Microseira</taxon>
    </lineage>
</organism>